<reference evidence="3" key="1">
    <citation type="submission" date="2016-10" db="EMBL/GenBank/DDBJ databases">
        <authorList>
            <person name="Varghese N."/>
            <person name="Submissions S."/>
        </authorList>
    </citation>
    <scope>NUCLEOTIDE SEQUENCE [LARGE SCALE GENOMIC DNA]</scope>
    <source>
        <strain evidence="3">CGMCC 4.5579</strain>
    </source>
</reference>
<proteinExistence type="predicted"/>
<feature type="transmembrane region" description="Helical" evidence="1">
    <location>
        <begin position="191"/>
        <end position="213"/>
    </location>
</feature>
<dbReference type="STRING" id="587909.SAMN05421810_10547"/>
<organism evidence="2 3">
    <name type="scientific">Amycolatopsis arida</name>
    <dbReference type="NCBI Taxonomy" id="587909"/>
    <lineage>
        <taxon>Bacteria</taxon>
        <taxon>Bacillati</taxon>
        <taxon>Actinomycetota</taxon>
        <taxon>Actinomycetes</taxon>
        <taxon>Pseudonocardiales</taxon>
        <taxon>Pseudonocardiaceae</taxon>
        <taxon>Amycolatopsis</taxon>
    </lineage>
</organism>
<feature type="transmembrane region" description="Helical" evidence="1">
    <location>
        <begin position="70"/>
        <end position="91"/>
    </location>
</feature>
<dbReference type="AlphaFoldDB" id="A0A1I5WD00"/>
<protein>
    <submittedName>
        <fullName evidence="2">ABC-2 type transport system permease protein</fullName>
    </submittedName>
</protein>
<dbReference type="EMBL" id="FOWW01000005">
    <property type="protein sequence ID" value="SFQ17541.1"/>
    <property type="molecule type" value="Genomic_DNA"/>
</dbReference>
<dbReference type="Proteomes" id="UP000198727">
    <property type="component" value="Unassembled WGS sequence"/>
</dbReference>
<keyword evidence="1" id="KW-0812">Transmembrane</keyword>
<feature type="transmembrane region" description="Helical" evidence="1">
    <location>
        <begin position="240"/>
        <end position="259"/>
    </location>
</feature>
<feature type="transmembrane region" description="Helical" evidence="1">
    <location>
        <begin position="165"/>
        <end position="184"/>
    </location>
</feature>
<dbReference type="RefSeq" id="WP_208325959.1">
    <property type="nucleotide sequence ID" value="NZ_FOWW01000005.1"/>
</dbReference>
<accession>A0A1I5WD00</accession>
<gene>
    <name evidence="2" type="ORF">SAMN05421810_10547</name>
</gene>
<sequence>MLLRNVYTKSLWDGRRALAGWTVGTTAVAAAYAAFYPQLAGGGAMAEMVAGFSPAMREAFRMQDISSAAGYLGSSVFGLIVPLLMICYGAATGARAVAGDEESGYLDVLLTHPVSRARFFLERFAALAAGAVAIGAVLWLALLGIRGAAELESVSVAQFAGQCLNTAMLGVVFGALALAVGAAFGGRTLALGVTAGVGVAAYVANTFAGQLGVDWLRYLSPLHYYIGGEPLRHGVQWADAGVLALLAAALVAAGTWTFTTRDLRT</sequence>
<keyword evidence="1" id="KW-0472">Membrane</keyword>
<feature type="transmembrane region" description="Helical" evidence="1">
    <location>
        <begin position="124"/>
        <end position="145"/>
    </location>
</feature>
<keyword evidence="3" id="KW-1185">Reference proteome</keyword>
<evidence type="ECO:0000256" key="1">
    <source>
        <dbReference type="SAM" id="Phobius"/>
    </source>
</evidence>
<dbReference type="GO" id="GO:0005886">
    <property type="term" value="C:plasma membrane"/>
    <property type="evidence" value="ECO:0007669"/>
    <property type="project" value="UniProtKB-SubCell"/>
</dbReference>
<evidence type="ECO:0000313" key="3">
    <source>
        <dbReference type="Proteomes" id="UP000198727"/>
    </source>
</evidence>
<evidence type="ECO:0000313" key="2">
    <source>
        <dbReference type="EMBL" id="SFQ17541.1"/>
    </source>
</evidence>
<keyword evidence="1" id="KW-1133">Transmembrane helix</keyword>
<dbReference type="Pfam" id="PF12679">
    <property type="entry name" value="ABC2_membrane_2"/>
    <property type="match status" value="1"/>
</dbReference>
<name>A0A1I5WD00_9PSEU</name>
<dbReference type="GO" id="GO:0140359">
    <property type="term" value="F:ABC-type transporter activity"/>
    <property type="evidence" value="ECO:0007669"/>
    <property type="project" value="InterPro"/>
</dbReference>